<dbReference type="EMBL" id="KV784366">
    <property type="protein sequence ID" value="OEU11640.1"/>
    <property type="molecule type" value="Genomic_DNA"/>
</dbReference>
<accession>A0A1E7F045</accession>
<dbReference type="InParanoid" id="A0A1E7F045"/>
<proteinExistence type="predicted"/>
<name>A0A1E7F045_9STRA</name>
<sequence length="273" mass="31074">MNELTFCSLEHSASDYSAYEFVIELMLRICNDEIDLPLSKGRIPEFITSINYLEFKSLLLEQSEANVKLILPYLFKIKDDYIRRSVISGLVDLVEGVSIHGRSLEEMKLISEEHLFVSSLKTKVHDIGHNEDLLSYFDCNPDKICVDMGEGNDNVINGEYTVRQRNSCIKLGVMDKWYVLSRYQDSRAFVIQSMDGQGSTWTISSHDSIGDRTGGSPICLYKWHKGGNITSLLPPKYGWEVPVVKSATESRFDINLSSAFFNAKNIRITYSIR</sequence>
<gene>
    <name evidence="1" type="ORF">FRACYDRAFT_270649</name>
</gene>
<dbReference type="AlphaFoldDB" id="A0A1E7F045"/>
<protein>
    <submittedName>
        <fullName evidence="1">Uncharacterized protein</fullName>
    </submittedName>
</protein>
<evidence type="ECO:0000313" key="2">
    <source>
        <dbReference type="Proteomes" id="UP000095751"/>
    </source>
</evidence>
<keyword evidence="2" id="KW-1185">Reference proteome</keyword>
<dbReference type="Proteomes" id="UP000095751">
    <property type="component" value="Unassembled WGS sequence"/>
</dbReference>
<reference evidence="1 2" key="1">
    <citation type="submission" date="2016-09" db="EMBL/GenBank/DDBJ databases">
        <title>Extensive genetic diversity and differential bi-allelic expression allows diatom success in the polar Southern Ocean.</title>
        <authorList>
            <consortium name="DOE Joint Genome Institute"/>
            <person name="Mock T."/>
            <person name="Otillar R.P."/>
            <person name="Strauss J."/>
            <person name="Dupont C."/>
            <person name="Frickenhaus S."/>
            <person name="Maumus F."/>
            <person name="Mcmullan M."/>
            <person name="Sanges R."/>
            <person name="Schmutz J."/>
            <person name="Toseland A."/>
            <person name="Valas R."/>
            <person name="Veluchamy A."/>
            <person name="Ward B.J."/>
            <person name="Allen A."/>
            <person name="Barry K."/>
            <person name="Falciatore A."/>
            <person name="Ferrante M."/>
            <person name="Fortunato A.E."/>
            <person name="Gloeckner G."/>
            <person name="Gruber A."/>
            <person name="Hipkin R."/>
            <person name="Janech M."/>
            <person name="Kroth P."/>
            <person name="Leese F."/>
            <person name="Lindquist E."/>
            <person name="Lyon B.R."/>
            <person name="Martin J."/>
            <person name="Mayer C."/>
            <person name="Parker M."/>
            <person name="Quesneville H."/>
            <person name="Raymond J."/>
            <person name="Uhlig C."/>
            <person name="Valentin K.U."/>
            <person name="Worden A.Z."/>
            <person name="Armbrust E.V."/>
            <person name="Bowler C."/>
            <person name="Green B."/>
            <person name="Moulton V."/>
            <person name="Van Oosterhout C."/>
            <person name="Grigoriev I."/>
        </authorList>
    </citation>
    <scope>NUCLEOTIDE SEQUENCE [LARGE SCALE GENOMIC DNA]</scope>
    <source>
        <strain evidence="1 2">CCMP1102</strain>
    </source>
</reference>
<organism evidence="1 2">
    <name type="scientific">Fragilariopsis cylindrus CCMP1102</name>
    <dbReference type="NCBI Taxonomy" id="635003"/>
    <lineage>
        <taxon>Eukaryota</taxon>
        <taxon>Sar</taxon>
        <taxon>Stramenopiles</taxon>
        <taxon>Ochrophyta</taxon>
        <taxon>Bacillariophyta</taxon>
        <taxon>Bacillariophyceae</taxon>
        <taxon>Bacillariophycidae</taxon>
        <taxon>Bacillariales</taxon>
        <taxon>Bacillariaceae</taxon>
        <taxon>Fragilariopsis</taxon>
    </lineage>
</organism>
<dbReference type="KEGG" id="fcy:FRACYDRAFT_270649"/>
<evidence type="ECO:0000313" key="1">
    <source>
        <dbReference type="EMBL" id="OEU11640.1"/>
    </source>
</evidence>